<feature type="compositionally biased region" description="Basic and acidic residues" evidence="1">
    <location>
        <begin position="42"/>
        <end position="57"/>
    </location>
</feature>
<protein>
    <submittedName>
        <fullName evidence="2">Uncharacterized protein</fullName>
    </submittedName>
</protein>
<dbReference type="Proteomes" id="UP000198816">
    <property type="component" value="Unassembled WGS sequence"/>
</dbReference>
<dbReference type="EMBL" id="FNNZ01000003">
    <property type="protein sequence ID" value="SDW35666.1"/>
    <property type="molecule type" value="Genomic_DNA"/>
</dbReference>
<proteinExistence type="predicted"/>
<evidence type="ECO:0000313" key="2">
    <source>
        <dbReference type="EMBL" id="SDW35666.1"/>
    </source>
</evidence>
<evidence type="ECO:0000313" key="3">
    <source>
        <dbReference type="Proteomes" id="UP000198816"/>
    </source>
</evidence>
<organism evidence="2 3">
    <name type="scientific">Thiocapsa roseopersicina</name>
    <dbReference type="NCBI Taxonomy" id="1058"/>
    <lineage>
        <taxon>Bacteria</taxon>
        <taxon>Pseudomonadati</taxon>
        <taxon>Pseudomonadota</taxon>
        <taxon>Gammaproteobacteria</taxon>
        <taxon>Chromatiales</taxon>
        <taxon>Chromatiaceae</taxon>
        <taxon>Thiocapsa</taxon>
    </lineage>
</organism>
<accession>A0A1H2SVG3</accession>
<gene>
    <name evidence="2" type="ORF">SAMN05421783_103172</name>
</gene>
<dbReference type="AlphaFoldDB" id="A0A1H2SVG3"/>
<sequence length="64" mass="6702">MVGVSVVTSRAVTADTALPPGALLRDIGGVLDGSQADDDLEEARKRPGERLDRDVRPRAACTAL</sequence>
<feature type="region of interest" description="Disordered" evidence="1">
    <location>
        <begin position="34"/>
        <end position="64"/>
    </location>
</feature>
<dbReference type="STRING" id="1058.SAMN05421783_103172"/>
<reference evidence="3" key="1">
    <citation type="submission" date="2016-10" db="EMBL/GenBank/DDBJ databases">
        <authorList>
            <person name="Varghese N."/>
            <person name="Submissions S."/>
        </authorList>
    </citation>
    <scope>NUCLEOTIDE SEQUENCE [LARGE SCALE GENOMIC DNA]</scope>
    <source>
        <strain evidence="3">DSM 217</strain>
    </source>
</reference>
<keyword evidence="3" id="KW-1185">Reference proteome</keyword>
<evidence type="ECO:0000256" key="1">
    <source>
        <dbReference type="SAM" id="MobiDB-lite"/>
    </source>
</evidence>
<name>A0A1H2SVG3_THIRO</name>